<reference evidence="2 3" key="1">
    <citation type="journal article" date="2019" name="Sci. Rep.">
        <title>Orb-weaving spider Araneus ventricosus genome elucidates the spidroin gene catalogue.</title>
        <authorList>
            <person name="Kono N."/>
            <person name="Nakamura H."/>
            <person name="Ohtoshi R."/>
            <person name="Moran D.A.P."/>
            <person name="Shinohara A."/>
            <person name="Yoshida Y."/>
            <person name="Fujiwara M."/>
            <person name="Mori M."/>
            <person name="Tomita M."/>
            <person name="Arakawa K."/>
        </authorList>
    </citation>
    <scope>NUCLEOTIDE SEQUENCE [LARGE SCALE GENOMIC DNA]</scope>
</reference>
<keyword evidence="3" id="KW-1185">Reference proteome</keyword>
<sequence length="149" mass="16714">MCKGARFQDVLKQENPEFMPKCANCGGPHIASYRGCPEFPEIKNKVREGKTFASVLKERKKPVASNIKTSNQNVQLSDTPKNADTDLPSSQETVNFSLPQDFLVNKEELADLLRLLKQMQIILAVVPDVKKTIRNGKKTEDPSDKPFIL</sequence>
<gene>
    <name evidence="2" type="ORF">AVEN_185886_1</name>
</gene>
<dbReference type="OrthoDB" id="3039988at2759"/>
<evidence type="ECO:0008006" key="4">
    <source>
        <dbReference type="Google" id="ProtNLM"/>
    </source>
</evidence>
<accession>A0A4Y2PGY0</accession>
<dbReference type="AlphaFoldDB" id="A0A4Y2PGY0"/>
<dbReference type="Proteomes" id="UP000499080">
    <property type="component" value="Unassembled WGS sequence"/>
</dbReference>
<organism evidence="2 3">
    <name type="scientific">Araneus ventricosus</name>
    <name type="common">Orbweaver spider</name>
    <name type="synonym">Epeira ventricosa</name>
    <dbReference type="NCBI Taxonomy" id="182803"/>
    <lineage>
        <taxon>Eukaryota</taxon>
        <taxon>Metazoa</taxon>
        <taxon>Ecdysozoa</taxon>
        <taxon>Arthropoda</taxon>
        <taxon>Chelicerata</taxon>
        <taxon>Arachnida</taxon>
        <taxon>Araneae</taxon>
        <taxon>Araneomorphae</taxon>
        <taxon>Entelegynae</taxon>
        <taxon>Araneoidea</taxon>
        <taxon>Araneidae</taxon>
        <taxon>Araneus</taxon>
    </lineage>
</organism>
<comment type="caution">
    <text evidence="2">The sequence shown here is derived from an EMBL/GenBank/DDBJ whole genome shotgun (WGS) entry which is preliminary data.</text>
</comment>
<protein>
    <recommendedName>
        <fullName evidence="4">Pre-C2HC domain-containing protein</fullName>
    </recommendedName>
</protein>
<proteinExistence type="predicted"/>
<evidence type="ECO:0000313" key="2">
    <source>
        <dbReference type="EMBL" id="GBN50392.1"/>
    </source>
</evidence>
<feature type="region of interest" description="Disordered" evidence="1">
    <location>
        <begin position="63"/>
        <end position="91"/>
    </location>
</feature>
<feature type="compositionally biased region" description="Polar residues" evidence="1">
    <location>
        <begin position="66"/>
        <end position="91"/>
    </location>
</feature>
<name>A0A4Y2PGY0_ARAVE</name>
<evidence type="ECO:0000256" key="1">
    <source>
        <dbReference type="SAM" id="MobiDB-lite"/>
    </source>
</evidence>
<dbReference type="EMBL" id="BGPR01011255">
    <property type="protein sequence ID" value="GBN50392.1"/>
    <property type="molecule type" value="Genomic_DNA"/>
</dbReference>
<evidence type="ECO:0000313" key="3">
    <source>
        <dbReference type="Proteomes" id="UP000499080"/>
    </source>
</evidence>